<proteinExistence type="predicted"/>
<dbReference type="Proteomes" id="UP000319040">
    <property type="component" value="Unassembled WGS sequence"/>
</dbReference>
<protein>
    <submittedName>
        <fullName evidence="1">Uncharacterized protein</fullName>
    </submittedName>
</protein>
<accession>A0A521B2K1</accession>
<sequence>MAKILKFTIGSLGEYFAKAGNYSEASMFQLF</sequence>
<organism evidence="1 2">
    <name type="scientific">Saccharicrinis carchari</name>
    <dbReference type="NCBI Taxonomy" id="1168039"/>
    <lineage>
        <taxon>Bacteria</taxon>
        <taxon>Pseudomonadati</taxon>
        <taxon>Bacteroidota</taxon>
        <taxon>Bacteroidia</taxon>
        <taxon>Marinilabiliales</taxon>
        <taxon>Marinilabiliaceae</taxon>
        <taxon>Saccharicrinis</taxon>
    </lineage>
</organism>
<dbReference type="EMBL" id="FXTB01000001">
    <property type="protein sequence ID" value="SMO41261.1"/>
    <property type="molecule type" value="Genomic_DNA"/>
</dbReference>
<gene>
    <name evidence="1" type="ORF">SAMN06265379_101625</name>
</gene>
<evidence type="ECO:0000313" key="1">
    <source>
        <dbReference type="EMBL" id="SMO41261.1"/>
    </source>
</evidence>
<dbReference type="AlphaFoldDB" id="A0A521B2K1"/>
<keyword evidence="2" id="KW-1185">Reference proteome</keyword>
<evidence type="ECO:0000313" key="2">
    <source>
        <dbReference type="Proteomes" id="UP000319040"/>
    </source>
</evidence>
<name>A0A521B2K1_SACCC</name>
<reference evidence="1 2" key="1">
    <citation type="submission" date="2017-05" db="EMBL/GenBank/DDBJ databases">
        <authorList>
            <person name="Varghese N."/>
            <person name="Submissions S."/>
        </authorList>
    </citation>
    <scope>NUCLEOTIDE SEQUENCE [LARGE SCALE GENOMIC DNA]</scope>
    <source>
        <strain evidence="1 2">DSM 27040</strain>
    </source>
</reference>